<accession>A0A5B0SLV3</accession>
<evidence type="ECO:0000313" key="2">
    <source>
        <dbReference type="Proteomes" id="UP000325313"/>
    </source>
</evidence>
<organism evidence="1 2">
    <name type="scientific">Puccinia graminis f. sp. tritici</name>
    <dbReference type="NCBI Taxonomy" id="56615"/>
    <lineage>
        <taxon>Eukaryota</taxon>
        <taxon>Fungi</taxon>
        <taxon>Dikarya</taxon>
        <taxon>Basidiomycota</taxon>
        <taxon>Pucciniomycotina</taxon>
        <taxon>Pucciniomycetes</taxon>
        <taxon>Pucciniales</taxon>
        <taxon>Pucciniaceae</taxon>
        <taxon>Puccinia</taxon>
    </lineage>
</organism>
<evidence type="ECO:0000313" key="1">
    <source>
        <dbReference type="EMBL" id="KAA1138349.1"/>
    </source>
</evidence>
<dbReference type="EMBL" id="VDEP01000003">
    <property type="protein sequence ID" value="KAA1138349.1"/>
    <property type="molecule type" value="Genomic_DNA"/>
</dbReference>
<comment type="caution">
    <text evidence="1">The sequence shown here is derived from an EMBL/GenBank/DDBJ whole genome shotgun (WGS) entry which is preliminary data.</text>
</comment>
<gene>
    <name evidence="1" type="ORF">PGTUg99_032463</name>
</gene>
<name>A0A5B0SLV3_PUCGR</name>
<protein>
    <submittedName>
        <fullName evidence="1">Uncharacterized protein</fullName>
    </submittedName>
</protein>
<reference evidence="1 2" key="1">
    <citation type="submission" date="2019-05" db="EMBL/GenBank/DDBJ databases">
        <title>Emergence of the Ug99 lineage of the wheat stem rust pathogen through somatic hybridization.</title>
        <authorList>
            <person name="Li F."/>
            <person name="Upadhyaya N.M."/>
            <person name="Sperschneider J."/>
            <person name="Matny O."/>
            <person name="Nguyen-Phuc H."/>
            <person name="Mago R."/>
            <person name="Raley C."/>
            <person name="Miller M.E."/>
            <person name="Silverstein K.A.T."/>
            <person name="Henningsen E."/>
            <person name="Hirsch C.D."/>
            <person name="Visser B."/>
            <person name="Pretorius Z.A."/>
            <person name="Steffenson B.J."/>
            <person name="Schwessinger B."/>
            <person name="Dodds P.N."/>
            <person name="Figueroa M."/>
        </authorList>
    </citation>
    <scope>NUCLEOTIDE SEQUENCE [LARGE SCALE GENOMIC DNA]</scope>
    <source>
        <strain evidence="1 2">Ug99</strain>
    </source>
</reference>
<dbReference type="AlphaFoldDB" id="A0A5B0SLV3"/>
<dbReference type="Proteomes" id="UP000325313">
    <property type="component" value="Unassembled WGS sequence"/>
</dbReference>
<sequence length="154" mass="17630">MRKFVLGLSAVDGKKPAINGILRMLKGYSGTGIKYQDQVESHLISLRNFNEIVPNIFGVPPESVISLNKYFKNLMLWEMKNEKEEISLQELIHYTLLWIKVDNVECKWHKSDLQTAMWHIEKRVYNYLCKIRPHLSETIANAGPATLTVAVSAA</sequence>
<proteinExistence type="predicted"/>